<comment type="caution">
    <text evidence="1">The sequence shown here is derived from an EMBL/GenBank/DDBJ whole genome shotgun (WGS) entry which is preliminary data.</text>
</comment>
<evidence type="ECO:0000313" key="1">
    <source>
        <dbReference type="EMBL" id="CAG8561106.1"/>
    </source>
</evidence>
<evidence type="ECO:0000313" key="2">
    <source>
        <dbReference type="Proteomes" id="UP000789920"/>
    </source>
</evidence>
<reference evidence="1" key="1">
    <citation type="submission" date="2021-06" db="EMBL/GenBank/DDBJ databases">
        <authorList>
            <person name="Kallberg Y."/>
            <person name="Tangrot J."/>
            <person name="Rosling A."/>
        </authorList>
    </citation>
    <scope>NUCLEOTIDE SEQUENCE</scope>
    <source>
        <strain evidence="1">MA461A</strain>
    </source>
</reference>
<feature type="non-terminal residue" evidence="1">
    <location>
        <position position="86"/>
    </location>
</feature>
<accession>A0ACA9M177</accession>
<sequence>MVQFLQNINVTRIENFKWYDFSNIIEIRRNVYRAKWNRKIVVLKKLQEIDRIQKTGVLKVLMQDIQHPNIVRFYGVTNDSFGDIVL</sequence>
<gene>
    <name evidence="1" type="ORF">RPERSI_LOCUS4367</name>
</gene>
<name>A0ACA9M177_9GLOM</name>
<dbReference type="Proteomes" id="UP000789920">
    <property type="component" value="Unassembled WGS sequence"/>
</dbReference>
<dbReference type="EMBL" id="CAJVQC010005980">
    <property type="protein sequence ID" value="CAG8561106.1"/>
    <property type="molecule type" value="Genomic_DNA"/>
</dbReference>
<keyword evidence="2" id="KW-1185">Reference proteome</keyword>
<proteinExistence type="predicted"/>
<organism evidence="1 2">
    <name type="scientific">Racocetra persica</name>
    <dbReference type="NCBI Taxonomy" id="160502"/>
    <lineage>
        <taxon>Eukaryota</taxon>
        <taxon>Fungi</taxon>
        <taxon>Fungi incertae sedis</taxon>
        <taxon>Mucoromycota</taxon>
        <taxon>Glomeromycotina</taxon>
        <taxon>Glomeromycetes</taxon>
        <taxon>Diversisporales</taxon>
        <taxon>Gigasporaceae</taxon>
        <taxon>Racocetra</taxon>
    </lineage>
</organism>
<protein>
    <submittedName>
        <fullName evidence="1">21760_t:CDS:1</fullName>
    </submittedName>
</protein>